<proteinExistence type="predicted"/>
<dbReference type="InterPro" id="IPR032675">
    <property type="entry name" value="LRR_dom_sf"/>
</dbReference>
<dbReference type="GeneID" id="63716672"/>
<dbReference type="AlphaFoldDB" id="A0A151GJ20"/>
<dbReference type="RefSeq" id="XP_040656374.1">
    <property type="nucleotide sequence ID" value="XM_040801341.1"/>
</dbReference>
<gene>
    <name evidence="2" type="ORF">DCS_04029</name>
</gene>
<feature type="region of interest" description="Disordered" evidence="1">
    <location>
        <begin position="1"/>
        <end position="21"/>
    </location>
</feature>
<accession>A0A151GJ20</accession>
<dbReference type="EMBL" id="LAYC01000002">
    <property type="protein sequence ID" value="KYK57022.1"/>
    <property type="molecule type" value="Genomic_DNA"/>
</dbReference>
<dbReference type="Proteomes" id="UP000076580">
    <property type="component" value="Chromosome 02"/>
</dbReference>
<name>A0A151GJ20_DRECN</name>
<protein>
    <submittedName>
        <fullName evidence="2">Uncharacterized protein</fullName>
    </submittedName>
</protein>
<reference evidence="2 3" key="1">
    <citation type="journal article" date="2016" name="Sci. Rep.">
        <title>Insights into Adaptations to a Near-Obligate Nematode Endoparasitic Lifestyle from the Finished Genome of Drechmeria coniospora.</title>
        <authorList>
            <person name="Zhang L."/>
            <person name="Zhou Z."/>
            <person name="Guo Q."/>
            <person name="Fokkens L."/>
            <person name="Miskei M."/>
            <person name="Pocsi I."/>
            <person name="Zhang W."/>
            <person name="Chen M."/>
            <person name="Wang L."/>
            <person name="Sun Y."/>
            <person name="Donzelli B.G."/>
            <person name="Gibson D.M."/>
            <person name="Nelson D.R."/>
            <person name="Luo J.G."/>
            <person name="Rep M."/>
            <person name="Liu H."/>
            <person name="Yang S."/>
            <person name="Wang J."/>
            <person name="Krasnoff S.B."/>
            <person name="Xu Y."/>
            <person name="Molnar I."/>
            <person name="Lin M."/>
        </authorList>
    </citation>
    <scope>NUCLEOTIDE SEQUENCE [LARGE SCALE GENOMIC DNA]</scope>
    <source>
        <strain evidence="2 3">ARSEF 6962</strain>
    </source>
</reference>
<comment type="caution">
    <text evidence="2">The sequence shown here is derived from an EMBL/GenBank/DDBJ whole genome shotgun (WGS) entry which is preliminary data.</text>
</comment>
<organism evidence="2 3">
    <name type="scientific">Drechmeria coniospora</name>
    <name type="common">Nematophagous fungus</name>
    <name type="synonym">Meria coniospora</name>
    <dbReference type="NCBI Taxonomy" id="98403"/>
    <lineage>
        <taxon>Eukaryota</taxon>
        <taxon>Fungi</taxon>
        <taxon>Dikarya</taxon>
        <taxon>Ascomycota</taxon>
        <taxon>Pezizomycotina</taxon>
        <taxon>Sordariomycetes</taxon>
        <taxon>Hypocreomycetidae</taxon>
        <taxon>Hypocreales</taxon>
        <taxon>Ophiocordycipitaceae</taxon>
        <taxon>Drechmeria</taxon>
    </lineage>
</organism>
<dbReference type="CDD" id="cd09917">
    <property type="entry name" value="F-box_SF"/>
    <property type="match status" value="1"/>
</dbReference>
<dbReference type="Gene3D" id="3.80.10.10">
    <property type="entry name" value="Ribonuclease Inhibitor"/>
    <property type="match status" value="1"/>
</dbReference>
<dbReference type="InParanoid" id="A0A151GJ20"/>
<evidence type="ECO:0000256" key="1">
    <source>
        <dbReference type="SAM" id="MobiDB-lite"/>
    </source>
</evidence>
<keyword evidence="3" id="KW-1185">Reference proteome</keyword>
<evidence type="ECO:0000313" key="2">
    <source>
        <dbReference type="EMBL" id="KYK57022.1"/>
    </source>
</evidence>
<sequence length="550" mass="63103">MAVSPDTFCPRMSQPATSRPPCTFPAREGHAEIIDHLTAFPHYKYGTKLSDSLASLCPEILNLILNHARMLHPECLFSLRLVCRRFNSVITPVAYHTIELNDTLLSPRARYLQTGALALVFQYCRHVIVRSDLHPSRVTRVLSQIQSLESIRFRYVAQPCSVSRSWFPSEVLDLDKILQCGTQLHVENLPISSTRRDLDDAYFDDRLAKHLVSLKMSHSDPPLTTRSGSLKHLIMHSPNLRTLHYRDLGIGTNFCFHTAERMPPLVDLVLKSYNWQHSADSARRHWDFSKMRSLKLIDIPTSNFLDSVHLPDFALLETLEVKDYGGHLQDTWPSATRRLYDLVGHHVRALKTLDVTCHTKLFGLDAIRQHGLSLQVLRFRDHVGFEHDSKRCPTLSPVDLALLSAQLTRLHTLELDMDVSPSGLGDFLAAVASFPRLDTLTLHVQTCIRSLTSVDQRTDPDYHATIDLLNRLLCLRASLKGRRSWRRITINVGGWRPAMVRRVGHDWKQRNREGVFAERCFVLERNRRGLYEIREEEAFESSRRRSPIQL</sequence>
<evidence type="ECO:0000313" key="3">
    <source>
        <dbReference type="Proteomes" id="UP000076580"/>
    </source>
</evidence>